<feature type="transmembrane region" description="Helical" evidence="1">
    <location>
        <begin position="63"/>
        <end position="82"/>
    </location>
</feature>
<evidence type="ECO:0000313" key="2">
    <source>
        <dbReference type="EMBL" id="SMC29115.1"/>
    </source>
</evidence>
<feature type="transmembrane region" description="Helical" evidence="1">
    <location>
        <begin position="170"/>
        <end position="190"/>
    </location>
</feature>
<feature type="transmembrane region" description="Helical" evidence="1">
    <location>
        <begin position="289"/>
        <end position="311"/>
    </location>
</feature>
<keyword evidence="1" id="KW-0472">Membrane</keyword>
<feature type="transmembrane region" description="Helical" evidence="1">
    <location>
        <begin position="233"/>
        <end position="251"/>
    </location>
</feature>
<reference evidence="2 3" key="1">
    <citation type="submission" date="2017-04" db="EMBL/GenBank/DDBJ databases">
        <authorList>
            <person name="Afonso C.L."/>
            <person name="Miller P.J."/>
            <person name="Scott M.A."/>
            <person name="Spackman E."/>
            <person name="Goraichik I."/>
            <person name="Dimitrov K.M."/>
            <person name="Suarez D.L."/>
            <person name="Swayne D.E."/>
        </authorList>
    </citation>
    <scope>NUCLEOTIDE SEQUENCE [LARGE SCALE GENOMIC DNA]</scope>
    <source>
        <strain evidence="2 3">DSM 23236</strain>
    </source>
</reference>
<keyword evidence="3" id="KW-1185">Reference proteome</keyword>
<sequence length="392" mass="41396">MSGGWGPAQEDAADWQAALPRRYGPSVAMQVVQVLLAVASGLVALGALLLCIVPVGATSPASSAGYLILYAVAALALAWRCCNDAVYSQVTLLPQGICQRTFRGERQLDCRDIAGFRYVTGKGRWLELYAPTGKVLMTIPITFKPDATFEQWLAALPSGMPIAKPITDTSLLVALLIYLLPALGVAAAFSSVLMQQLLFAPLALLPGVALLLARCWPVHFQLAGREGSGRAELAPAMLLSGGLACTLLLVTPYPGLAWYWLAAAALLPTLLLIALAAALLPEVRRIGGIALLLASLLPYCTALLIQANVIFASGTPQLYPVTVDNTYLQHSRGVHVRLVLGAWGSEPAGDDLAMPRELIGNVGPGDKLCVAQYQGALGLGWYEAGRVCASDR</sequence>
<name>A0A1W1XZ17_9NEIS</name>
<feature type="transmembrane region" description="Helical" evidence="1">
    <location>
        <begin position="31"/>
        <end position="57"/>
    </location>
</feature>
<dbReference type="OrthoDB" id="5936019at2"/>
<gene>
    <name evidence="2" type="ORF">SAMN02745857_03614</name>
</gene>
<protein>
    <submittedName>
        <fullName evidence="2">Uncharacterized protein</fullName>
    </submittedName>
</protein>
<dbReference type="RefSeq" id="WP_084092558.1">
    <property type="nucleotide sequence ID" value="NZ_FWXD01000029.1"/>
</dbReference>
<organism evidence="2 3">
    <name type="scientific">Andreprevotia lacus DSM 23236</name>
    <dbReference type="NCBI Taxonomy" id="1121001"/>
    <lineage>
        <taxon>Bacteria</taxon>
        <taxon>Pseudomonadati</taxon>
        <taxon>Pseudomonadota</taxon>
        <taxon>Betaproteobacteria</taxon>
        <taxon>Neisseriales</taxon>
        <taxon>Chitinibacteraceae</taxon>
        <taxon>Andreprevotia</taxon>
    </lineage>
</organism>
<feature type="transmembrane region" description="Helical" evidence="1">
    <location>
        <begin position="257"/>
        <end position="280"/>
    </location>
</feature>
<dbReference type="EMBL" id="FWXD01000029">
    <property type="protein sequence ID" value="SMC29115.1"/>
    <property type="molecule type" value="Genomic_DNA"/>
</dbReference>
<keyword evidence="1" id="KW-0812">Transmembrane</keyword>
<evidence type="ECO:0000313" key="3">
    <source>
        <dbReference type="Proteomes" id="UP000192761"/>
    </source>
</evidence>
<dbReference type="Proteomes" id="UP000192761">
    <property type="component" value="Unassembled WGS sequence"/>
</dbReference>
<dbReference type="AlphaFoldDB" id="A0A1W1XZ17"/>
<feature type="transmembrane region" description="Helical" evidence="1">
    <location>
        <begin position="196"/>
        <end position="213"/>
    </location>
</feature>
<accession>A0A1W1XZ17</accession>
<proteinExistence type="predicted"/>
<dbReference type="STRING" id="1121001.SAMN02745857_03614"/>
<keyword evidence="1" id="KW-1133">Transmembrane helix</keyword>
<evidence type="ECO:0000256" key="1">
    <source>
        <dbReference type="SAM" id="Phobius"/>
    </source>
</evidence>